<gene>
    <name evidence="4" type="ORF">PJIAN_3575</name>
</gene>
<dbReference type="GO" id="GO:0005829">
    <property type="term" value="C:cytosol"/>
    <property type="evidence" value="ECO:0007669"/>
    <property type="project" value="TreeGrafter"/>
</dbReference>
<protein>
    <submittedName>
        <fullName evidence="4">Putative colanic acid biosynthesis acetyltransferase WcaF</fullName>
    </submittedName>
</protein>
<dbReference type="SUPFAM" id="SSF51161">
    <property type="entry name" value="Trimeric LpxA-like enzymes"/>
    <property type="match status" value="1"/>
</dbReference>
<keyword evidence="5" id="KW-1185">Reference proteome</keyword>
<reference evidence="5" key="1">
    <citation type="submission" date="2016-04" db="EMBL/GenBank/DDBJ databases">
        <title>Draft genome sequence of Paludibacter jiangxiensis strain NM7.</title>
        <authorList>
            <person name="Qiu Y."/>
            <person name="Matsuura N."/>
            <person name="Ohashi A."/>
            <person name="Tourlousse M.D."/>
            <person name="Sekiguchi Y."/>
        </authorList>
    </citation>
    <scope>NUCLEOTIDE SEQUENCE [LARGE SCALE GENOMIC DNA]</scope>
    <source>
        <strain evidence="5">NM7</strain>
    </source>
</reference>
<keyword evidence="3" id="KW-0677">Repeat</keyword>
<name>A0A171A3U5_9BACT</name>
<dbReference type="Proteomes" id="UP000076586">
    <property type="component" value="Unassembled WGS sequence"/>
</dbReference>
<dbReference type="STRING" id="681398.PJIAN_3575"/>
<evidence type="ECO:0000313" key="4">
    <source>
        <dbReference type="EMBL" id="GAT63258.1"/>
    </source>
</evidence>
<dbReference type="GO" id="GO:0008374">
    <property type="term" value="F:O-acyltransferase activity"/>
    <property type="evidence" value="ECO:0007669"/>
    <property type="project" value="TreeGrafter"/>
</dbReference>
<dbReference type="PANTHER" id="PTHR23416:SF23">
    <property type="entry name" value="ACETYLTRANSFERASE C18B11.09C-RELATED"/>
    <property type="match status" value="1"/>
</dbReference>
<dbReference type="InterPro" id="IPR018357">
    <property type="entry name" value="Hexapep_transf_CS"/>
</dbReference>
<dbReference type="InterPro" id="IPR051159">
    <property type="entry name" value="Hexapeptide_acetyltransf"/>
</dbReference>
<evidence type="ECO:0000313" key="5">
    <source>
        <dbReference type="Proteomes" id="UP000076586"/>
    </source>
</evidence>
<accession>A0A171A3U5</accession>
<dbReference type="PANTHER" id="PTHR23416">
    <property type="entry name" value="SIALIC ACID SYNTHASE-RELATED"/>
    <property type="match status" value="1"/>
</dbReference>
<comment type="caution">
    <text evidence="4">The sequence shown here is derived from an EMBL/GenBank/DDBJ whole genome shotgun (WGS) entry which is preliminary data.</text>
</comment>
<reference evidence="5" key="2">
    <citation type="journal article" date="2017" name="Genome Announc.">
        <title>Draft genome sequence of Paludibacter jiangxiensis NM7(T), a propionate-producing fermentative bacterium.</title>
        <authorList>
            <person name="Qiu Y.-L."/>
            <person name="Tourlousse D.M."/>
            <person name="Matsuura N."/>
            <person name="Ohashi A."/>
            <person name="Sekiguchi Y."/>
        </authorList>
    </citation>
    <scope>NUCLEOTIDE SEQUENCE [LARGE SCALE GENOMIC DNA]</scope>
    <source>
        <strain evidence="5">NM7</strain>
    </source>
</reference>
<evidence type="ECO:0000256" key="1">
    <source>
        <dbReference type="ARBA" id="ARBA00007274"/>
    </source>
</evidence>
<dbReference type="OrthoDB" id="9812571at2"/>
<dbReference type="AlphaFoldDB" id="A0A171A3U5"/>
<proteinExistence type="inferred from homology"/>
<dbReference type="InterPro" id="IPR011004">
    <property type="entry name" value="Trimer_LpxA-like_sf"/>
</dbReference>
<evidence type="ECO:0000256" key="2">
    <source>
        <dbReference type="ARBA" id="ARBA00022679"/>
    </source>
</evidence>
<organism evidence="4 5">
    <name type="scientific">Paludibacter jiangxiensis</name>
    <dbReference type="NCBI Taxonomy" id="681398"/>
    <lineage>
        <taxon>Bacteria</taxon>
        <taxon>Pseudomonadati</taxon>
        <taxon>Bacteroidota</taxon>
        <taxon>Bacteroidia</taxon>
        <taxon>Bacteroidales</taxon>
        <taxon>Paludibacteraceae</taxon>
        <taxon>Paludibacter</taxon>
    </lineage>
</organism>
<dbReference type="Gene3D" id="2.160.10.10">
    <property type="entry name" value="Hexapeptide repeat proteins"/>
    <property type="match status" value="1"/>
</dbReference>
<dbReference type="PROSITE" id="PS00101">
    <property type="entry name" value="HEXAPEP_TRANSFERASES"/>
    <property type="match status" value="1"/>
</dbReference>
<keyword evidence="2 4" id="KW-0808">Transferase</keyword>
<dbReference type="EMBL" id="BDCR01000003">
    <property type="protein sequence ID" value="GAT63258.1"/>
    <property type="molecule type" value="Genomic_DNA"/>
</dbReference>
<sequence length="185" mass="20786">MNGNKIDLSKYDHRFSMKNKIGRFLWNSCYWLLFRPFNLGLFKGWRNVLLRLFGAQIASNVHIYATAKIWAPWNLTMGEYSTLGPHVDCYNQGKISIGNNTVISQKAYLCASGHNINQPTFPLILQPIKIEDQVWVAADAFIGPGVTIEEGAVVGARAAVFKDIEAWNVVGGNPAKFIKKRELTK</sequence>
<dbReference type="CDD" id="cd05825">
    <property type="entry name" value="LbH_wcaF_like"/>
    <property type="match status" value="1"/>
</dbReference>
<comment type="similarity">
    <text evidence="1">Belongs to the transferase hexapeptide repeat family.</text>
</comment>
<evidence type="ECO:0000256" key="3">
    <source>
        <dbReference type="ARBA" id="ARBA00022737"/>
    </source>
</evidence>